<keyword evidence="1" id="KW-0255">Endonuclease</keyword>
<protein>
    <submittedName>
        <fullName evidence="1">Endonuclease-reverse transcriptase</fullName>
    </submittedName>
</protein>
<dbReference type="Proteomes" id="UP000762676">
    <property type="component" value="Unassembled WGS sequence"/>
</dbReference>
<evidence type="ECO:0000313" key="2">
    <source>
        <dbReference type="Proteomes" id="UP000762676"/>
    </source>
</evidence>
<accession>A0AAV4EL83</accession>
<name>A0AAV4EL83_9GAST</name>
<dbReference type="AlphaFoldDB" id="A0AAV4EL83"/>
<comment type="caution">
    <text evidence="1">The sequence shown here is derived from an EMBL/GenBank/DDBJ whole genome shotgun (WGS) entry which is preliminary data.</text>
</comment>
<proteinExistence type="predicted"/>
<keyword evidence="1" id="KW-0540">Nuclease</keyword>
<reference evidence="1 2" key="1">
    <citation type="journal article" date="2021" name="Elife">
        <title>Chloroplast acquisition without the gene transfer in kleptoplastic sea slugs, Plakobranchus ocellatus.</title>
        <authorList>
            <person name="Maeda T."/>
            <person name="Takahashi S."/>
            <person name="Yoshida T."/>
            <person name="Shimamura S."/>
            <person name="Takaki Y."/>
            <person name="Nagai Y."/>
            <person name="Toyoda A."/>
            <person name="Suzuki Y."/>
            <person name="Arimoto A."/>
            <person name="Ishii H."/>
            <person name="Satoh N."/>
            <person name="Nishiyama T."/>
            <person name="Hasebe M."/>
            <person name="Maruyama T."/>
            <person name="Minagawa J."/>
            <person name="Obokata J."/>
            <person name="Shigenobu S."/>
        </authorList>
    </citation>
    <scope>NUCLEOTIDE SEQUENCE [LARGE SCALE GENOMIC DNA]</scope>
</reference>
<sequence length="133" mass="15773">MLDRIVDNCKEYGMEINAKKTKTIHIGRDTMTLTITVGNAVLEQVSKYPYLGHMITEDVATLKEVQIRIEKTRQKFWKEWTGKAMMEQGGRCKVMVMVDKLWRYETECREQRRMGRHGCQPSDQRRHLIKVRK</sequence>
<gene>
    <name evidence="1" type="ORF">ElyMa_000114900</name>
</gene>
<dbReference type="GO" id="GO:0004519">
    <property type="term" value="F:endonuclease activity"/>
    <property type="evidence" value="ECO:0007669"/>
    <property type="project" value="UniProtKB-KW"/>
</dbReference>
<evidence type="ECO:0000313" key="1">
    <source>
        <dbReference type="EMBL" id="GFR61852.1"/>
    </source>
</evidence>
<keyword evidence="1" id="KW-0378">Hydrolase</keyword>
<dbReference type="EMBL" id="BMAT01000217">
    <property type="protein sequence ID" value="GFR61852.1"/>
    <property type="molecule type" value="Genomic_DNA"/>
</dbReference>
<organism evidence="1 2">
    <name type="scientific">Elysia marginata</name>
    <dbReference type="NCBI Taxonomy" id="1093978"/>
    <lineage>
        <taxon>Eukaryota</taxon>
        <taxon>Metazoa</taxon>
        <taxon>Spiralia</taxon>
        <taxon>Lophotrochozoa</taxon>
        <taxon>Mollusca</taxon>
        <taxon>Gastropoda</taxon>
        <taxon>Heterobranchia</taxon>
        <taxon>Euthyneura</taxon>
        <taxon>Panpulmonata</taxon>
        <taxon>Sacoglossa</taxon>
        <taxon>Placobranchoidea</taxon>
        <taxon>Plakobranchidae</taxon>
        <taxon>Elysia</taxon>
    </lineage>
</organism>
<keyword evidence="2" id="KW-1185">Reference proteome</keyword>